<evidence type="ECO:0000256" key="2">
    <source>
        <dbReference type="ARBA" id="ARBA00022692"/>
    </source>
</evidence>
<protein>
    <recommendedName>
        <fullName evidence="5">Probable membrane transporter protein</fullName>
    </recommendedName>
</protein>
<feature type="transmembrane region" description="Helical" evidence="5">
    <location>
        <begin position="214"/>
        <end position="234"/>
    </location>
</feature>
<feature type="transmembrane region" description="Helical" evidence="5">
    <location>
        <begin position="246"/>
        <end position="265"/>
    </location>
</feature>
<keyword evidence="3 5" id="KW-1133">Transmembrane helix</keyword>
<feature type="transmembrane region" description="Helical" evidence="5">
    <location>
        <begin position="82"/>
        <end position="103"/>
    </location>
</feature>
<dbReference type="AlphaFoldDB" id="A0A1L8CMX6"/>
<gene>
    <name evidence="6" type="ORF">MMIC_P1208</name>
</gene>
<keyword evidence="5" id="KW-1003">Cell membrane</keyword>
<comment type="similarity">
    <text evidence="5">Belongs to the 4-toluene sulfonate uptake permease (TSUP) (TC 2.A.102) family.</text>
</comment>
<dbReference type="RefSeq" id="WP_072659566.1">
    <property type="nucleotide sequence ID" value="NZ_BDFD01000008.1"/>
</dbReference>
<evidence type="ECO:0000313" key="7">
    <source>
        <dbReference type="Proteomes" id="UP000231632"/>
    </source>
</evidence>
<dbReference type="PANTHER" id="PTHR43483">
    <property type="entry name" value="MEMBRANE TRANSPORTER PROTEIN HI_0806-RELATED"/>
    <property type="match status" value="1"/>
</dbReference>
<dbReference type="Pfam" id="PF01925">
    <property type="entry name" value="TauE"/>
    <property type="match status" value="1"/>
</dbReference>
<feature type="transmembrane region" description="Helical" evidence="5">
    <location>
        <begin position="148"/>
        <end position="168"/>
    </location>
</feature>
<evidence type="ECO:0000256" key="3">
    <source>
        <dbReference type="ARBA" id="ARBA00022989"/>
    </source>
</evidence>
<evidence type="ECO:0000256" key="5">
    <source>
        <dbReference type="RuleBase" id="RU363041"/>
    </source>
</evidence>
<evidence type="ECO:0000313" key="6">
    <source>
        <dbReference type="EMBL" id="GAV20244.1"/>
    </source>
</evidence>
<dbReference type="InterPro" id="IPR002781">
    <property type="entry name" value="TM_pro_TauE-like"/>
</dbReference>
<dbReference type="EMBL" id="BDFD01000008">
    <property type="protein sequence ID" value="GAV20244.1"/>
    <property type="molecule type" value="Genomic_DNA"/>
</dbReference>
<dbReference type="OrthoDB" id="5295975at2"/>
<dbReference type="PANTHER" id="PTHR43483:SF3">
    <property type="entry name" value="MEMBRANE TRANSPORTER PROTEIN HI_0806-RELATED"/>
    <property type="match status" value="1"/>
</dbReference>
<feature type="transmembrane region" description="Helical" evidence="5">
    <location>
        <begin position="175"/>
        <end position="194"/>
    </location>
</feature>
<dbReference type="STRING" id="1921010.MMIC_P1208"/>
<comment type="caution">
    <text evidence="6">The sequence shown here is derived from an EMBL/GenBank/DDBJ whole genome shotgun (WGS) entry which is preliminary data.</text>
</comment>
<feature type="transmembrane region" description="Helical" evidence="5">
    <location>
        <begin position="12"/>
        <end position="45"/>
    </location>
</feature>
<sequence>MPEFDLNLIVYGLAVGLAAGLIGGMLAGLAGVGGGLVYVPLFYALMPDIDKGISMHVFASMVAIVITGLFSARAHWRLQHVNIPGLTQLLPGLIIGAALGLWSTLHIDEIWVLLCLSLLNAWVAYDYGKRIKPAKSEAPSLHLLSGPIGYISGFLGIGGGTMLVPLLRRHIKLRLAVGTSAVAGAVMAASAVTINVTLETSWQLQFSAHREFLLSAWLGILLILPASSTWAAALHTSVAELSLRMILKSIFIALSAGLFIAALLAGL</sequence>
<evidence type="ECO:0000256" key="4">
    <source>
        <dbReference type="ARBA" id="ARBA00023136"/>
    </source>
</evidence>
<keyword evidence="2 5" id="KW-0812">Transmembrane</keyword>
<feature type="transmembrane region" description="Helical" evidence="5">
    <location>
        <begin position="57"/>
        <end position="76"/>
    </location>
</feature>
<proteinExistence type="inferred from homology"/>
<dbReference type="Proteomes" id="UP000231632">
    <property type="component" value="Unassembled WGS sequence"/>
</dbReference>
<reference evidence="6 7" key="1">
    <citation type="journal article" date="2017" name="Arch. Microbiol.">
        <title>Mariprofundus micogutta sp. nov., a novel iron-oxidizing zetaproteobacterium isolated from a deep-sea hydrothermal field at the Bayonnaise knoll of the Izu-Ogasawara arc, and a description of Mariprofundales ord. nov. and Zetaproteobacteria classis nov.</title>
        <authorList>
            <person name="Makita H."/>
            <person name="Tanaka E."/>
            <person name="Mitsunobu S."/>
            <person name="Miyazaki M."/>
            <person name="Nunoura T."/>
            <person name="Uematsu K."/>
            <person name="Takaki Y."/>
            <person name="Nishi S."/>
            <person name="Shimamura S."/>
            <person name="Takai K."/>
        </authorList>
    </citation>
    <scope>NUCLEOTIDE SEQUENCE [LARGE SCALE GENOMIC DNA]</scope>
    <source>
        <strain evidence="6 7">ET2</strain>
    </source>
</reference>
<evidence type="ECO:0000256" key="1">
    <source>
        <dbReference type="ARBA" id="ARBA00004141"/>
    </source>
</evidence>
<dbReference type="GO" id="GO:0005886">
    <property type="term" value="C:plasma membrane"/>
    <property type="evidence" value="ECO:0007669"/>
    <property type="project" value="UniProtKB-SubCell"/>
</dbReference>
<keyword evidence="4 5" id="KW-0472">Membrane</keyword>
<name>A0A1L8CMX6_9PROT</name>
<keyword evidence="7" id="KW-1185">Reference proteome</keyword>
<accession>A0A1L8CMX6</accession>
<organism evidence="6 7">
    <name type="scientific">Mariprofundus micogutta</name>
    <dbReference type="NCBI Taxonomy" id="1921010"/>
    <lineage>
        <taxon>Bacteria</taxon>
        <taxon>Pseudomonadati</taxon>
        <taxon>Pseudomonadota</taxon>
        <taxon>Candidatius Mariprofundia</taxon>
        <taxon>Mariprofundales</taxon>
        <taxon>Mariprofundaceae</taxon>
        <taxon>Mariprofundus</taxon>
    </lineage>
</organism>
<comment type="subcellular location">
    <subcellularLocation>
        <location evidence="5">Cell membrane</location>
        <topology evidence="5">Multi-pass membrane protein</topology>
    </subcellularLocation>
    <subcellularLocation>
        <location evidence="1">Membrane</location>
        <topology evidence="1">Multi-pass membrane protein</topology>
    </subcellularLocation>
</comment>